<evidence type="ECO:0000256" key="1">
    <source>
        <dbReference type="ARBA" id="ARBA00004123"/>
    </source>
</evidence>
<dbReference type="InterPro" id="IPR036864">
    <property type="entry name" value="Zn2-C6_fun-type_DNA-bd_sf"/>
</dbReference>
<dbReference type="SMART" id="SM00066">
    <property type="entry name" value="GAL4"/>
    <property type="match status" value="1"/>
</dbReference>
<dbReference type="PANTHER" id="PTHR47782:SF1">
    <property type="entry name" value="PYRIMIDINE PATHWAY REGULATORY PROTEIN 1"/>
    <property type="match status" value="1"/>
</dbReference>
<comment type="subcellular location">
    <subcellularLocation>
        <location evidence="1">Nucleus</location>
    </subcellularLocation>
</comment>
<dbReference type="CDD" id="cd00067">
    <property type="entry name" value="GAL4"/>
    <property type="match status" value="1"/>
</dbReference>
<evidence type="ECO:0000313" key="9">
    <source>
        <dbReference type="EMBL" id="CDK26585.1"/>
    </source>
</evidence>
<dbReference type="GO" id="GO:0005634">
    <property type="term" value="C:nucleus"/>
    <property type="evidence" value="ECO:0007669"/>
    <property type="project" value="UniProtKB-SubCell"/>
</dbReference>
<keyword evidence="4" id="KW-0805">Transcription regulation</keyword>
<dbReference type="AlphaFoldDB" id="W6MVV7"/>
<dbReference type="GO" id="GO:0000981">
    <property type="term" value="F:DNA-binding transcription factor activity, RNA polymerase II-specific"/>
    <property type="evidence" value="ECO:0007669"/>
    <property type="project" value="InterPro"/>
</dbReference>
<dbReference type="STRING" id="1382522.W6MVV7"/>
<keyword evidence="2" id="KW-0479">Metal-binding</keyword>
<evidence type="ECO:0000256" key="3">
    <source>
        <dbReference type="ARBA" id="ARBA00022833"/>
    </source>
</evidence>
<dbReference type="GO" id="GO:0043565">
    <property type="term" value="F:sequence-specific DNA binding"/>
    <property type="evidence" value="ECO:0007669"/>
    <property type="project" value="TreeGrafter"/>
</dbReference>
<dbReference type="HOGENOM" id="CLU_013962_0_0_1"/>
<dbReference type="GO" id="GO:0006351">
    <property type="term" value="P:DNA-templated transcription"/>
    <property type="evidence" value="ECO:0007669"/>
    <property type="project" value="InterPro"/>
</dbReference>
<reference evidence="9" key="1">
    <citation type="submission" date="2013-12" db="EMBL/GenBank/DDBJ databases">
        <authorList>
            <person name="Genoscope - CEA"/>
        </authorList>
    </citation>
    <scope>NUCLEOTIDE SEQUENCE</scope>
    <source>
        <strain evidence="9">CBS 1993</strain>
    </source>
</reference>
<organism evidence="9 10">
    <name type="scientific">Kuraishia capsulata CBS 1993</name>
    <dbReference type="NCBI Taxonomy" id="1382522"/>
    <lineage>
        <taxon>Eukaryota</taxon>
        <taxon>Fungi</taxon>
        <taxon>Dikarya</taxon>
        <taxon>Ascomycota</taxon>
        <taxon>Saccharomycotina</taxon>
        <taxon>Pichiomycetes</taxon>
        <taxon>Pichiales</taxon>
        <taxon>Pichiaceae</taxon>
        <taxon>Kuraishia</taxon>
    </lineage>
</organism>
<dbReference type="GO" id="GO:0045944">
    <property type="term" value="P:positive regulation of transcription by RNA polymerase II"/>
    <property type="evidence" value="ECO:0007669"/>
    <property type="project" value="TreeGrafter"/>
</dbReference>
<dbReference type="InterPro" id="IPR052202">
    <property type="entry name" value="Yeast_MetPath_Reg"/>
</dbReference>
<dbReference type="InterPro" id="IPR007219">
    <property type="entry name" value="XnlR_reg_dom"/>
</dbReference>
<evidence type="ECO:0000256" key="4">
    <source>
        <dbReference type="ARBA" id="ARBA00023015"/>
    </source>
</evidence>
<sequence length="652" mass="73882">MEKPESTEIFVSRIENLVFSGSEKPSRQWRSCHRCKLGRKKCDYSFPSCLSCLKVGAPCFGYHPVTKEALPRSVVMFLRETERKLQKRLEQVEQANNKDETGISASYIRKMVASVGRPLVDVTTPNSEQDITEYNLQYRKALILMFLLRPSSIPAPFCRRCDHPLSDPEPCAHPVDLASLPRDIFDHLLNQFVSVQLPQFPCVSEGEIKESRLRVLGQAESPAEPHDVVLISIVMAISANTLHWKDESNAIASSNALFATAVSHLTQIVWLPNCKTLTLLLLFAYYGYANPAFCDSAYVMQIAVRICLVLGLHKESTCHLDTVEQDTRRRLLLVTLSAERAFTSLLGVQMGFDTATVSALFPSVLGDQYITTKGFLKDGVATKVASITLWRLRCLETEIYDVLWLGSNPVTFDSIEMWREETMRLLDQWYEDSLEFHSKHQLNFRTAVTNFQKARLTRRSPKNPNPPPEMVMMCIGFIEGFTVHYFENIKNGTVSFNLFAAYFIAEGAACLCDFLWNRQEVVAQETRALQVAKLLESQLQVLTHISKRWPQLLECIKGIGELKLHILAAKYPQLLSNDVKPQTTLTEFEISEEVEIRVFPNADKSGGEYKGDPSNFNRYDFSGEDMDFLLSSGPIDSPDIWSIEHLIGAEFF</sequence>
<proteinExistence type="predicted"/>
<evidence type="ECO:0000256" key="2">
    <source>
        <dbReference type="ARBA" id="ARBA00022723"/>
    </source>
</evidence>
<keyword evidence="7" id="KW-0539">Nucleus</keyword>
<evidence type="ECO:0000256" key="6">
    <source>
        <dbReference type="ARBA" id="ARBA00023163"/>
    </source>
</evidence>
<evidence type="ECO:0000256" key="5">
    <source>
        <dbReference type="ARBA" id="ARBA00023125"/>
    </source>
</evidence>
<dbReference type="CDD" id="cd12148">
    <property type="entry name" value="fungal_TF_MHR"/>
    <property type="match status" value="1"/>
</dbReference>
<dbReference type="Pfam" id="PF00172">
    <property type="entry name" value="Zn_clus"/>
    <property type="match status" value="1"/>
</dbReference>
<accession>W6MVV7</accession>
<feature type="domain" description="Zn(2)-C6 fungal-type" evidence="8">
    <location>
        <begin position="31"/>
        <end position="59"/>
    </location>
</feature>
<name>W6MVV7_9ASCO</name>
<dbReference type="RefSeq" id="XP_022458587.1">
    <property type="nucleotide sequence ID" value="XM_022602821.1"/>
</dbReference>
<gene>
    <name evidence="9" type="ORF">KUCA_T00002558001</name>
</gene>
<dbReference type="Gene3D" id="4.10.240.10">
    <property type="entry name" value="Zn(2)-C6 fungal-type DNA-binding domain"/>
    <property type="match status" value="1"/>
</dbReference>
<dbReference type="PANTHER" id="PTHR47782">
    <property type="entry name" value="ZN(II)2CYS6 TRANSCRIPTION FACTOR (EUROFUNG)-RELATED"/>
    <property type="match status" value="1"/>
</dbReference>
<keyword evidence="10" id="KW-1185">Reference proteome</keyword>
<keyword evidence="6" id="KW-0804">Transcription</keyword>
<dbReference type="EMBL" id="HG793127">
    <property type="protein sequence ID" value="CDK26585.1"/>
    <property type="molecule type" value="Genomic_DNA"/>
</dbReference>
<dbReference type="PROSITE" id="PS50048">
    <property type="entry name" value="ZN2_CY6_FUNGAL_2"/>
    <property type="match status" value="1"/>
</dbReference>
<evidence type="ECO:0000259" key="8">
    <source>
        <dbReference type="PROSITE" id="PS50048"/>
    </source>
</evidence>
<dbReference type="PROSITE" id="PS00463">
    <property type="entry name" value="ZN2_CY6_FUNGAL_1"/>
    <property type="match status" value="1"/>
</dbReference>
<keyword evidence="5" id="KW-0238">DNA-binding</keyword>
<dbReference type="GeneID" id="34519975"/>
<dbReference type="SUPFAM" id="SSF57701">
    <property type="entry name" value="Zn2/Cys6 DNA-binding domain"/>
    <property type="match status" value="1"/>
</dbReference>
<protein>
    <recommendedName>
        <fullName evidence="8">Zn(2)-C6 fungal-type domain-containing protein</fullName>
    </recommendedName>
</protein>
<dbReference type="Proteomes" id="UP000019384">
    <property type="component" value="Unassembled WGS sequence"/>
</dbReference>
<dbReference type="InterPro" id="IPR001138">
    <property type="entry name" value="Zn2Cys6_DnaBD"/>
</dbReference>
<dbReference type="OrthoDB" id="25921at2759"/>
<dbReference type="GO" id="GO:0008270">
    <property type="term" value="F:zinc ion binding"/>
    <property type="evidence" value="ECO:0007669"/>
    <property type="project" value="InterPro"/>
</dbReference>
<evidence type="ECO:0000313" key="10">
    <source>
        <dbReference type="Proteomes" id="UP000019384"/>
    </source>
</evidence>
<evidence type="ECO:0000256" key="7">
    <source>
        <dbReference type="ARBA" id="ARBA00023242"/>
    </source>
</evidence>
<dbReference type="Pfam" id="PF04082">
    <property type="entry name" value="Fungal_trans"/>
    <property type="match status" value="1"/>
</dbReference>
<keyword evidence="3" id="KW-0862">Zinc</keyword>
<reference evidence="9" key="2">
    <citation type="submission" date="2014-02" db="EMBL/GenBank/DDBJ databases">
        <title>Complete DNA sequence of /Kuraishia capsulata/ illustrates novel genomic features among budding yeasts (/Saccharomycotina/).</title>
        <authorList>
            <person name="Morales L."/>
            <person name="Noel B."/>
            <person name="Porcel B."/>
            <person name="Marcet-Houben M."/>
            <person name="Hullo M-F."/>
            <person name="Sacerdot C."/>
            <person name="Tekaia F."/>
            <person name="Leh-Louis V."/>
            <person name="Despons L."/>
            <person name="Khanna V."/>
            <person name="Aury J-M."/>
            <person name="Barbe V."/>
            <person name="Couloux A."/>
            <person name="Labadie K."/>
            <person name="Pelletier E."/>
            <person name="Souciet J-L."/>
            <person name="Boekhout T."/>
            <person name="Gabaldon T."/>
            <person name="Wincker P."/>
            <person name="Dujon B."/>
        </authorList>
    </citation>
    <scope>NUCLEOTIDE SEQUENCE</scope>
    <source>
        <strain evidence="9">CBS 1993</strain>
    </source>
</reference>